<dbReference type="EMBL" id="JBEWLY010000027">
    <property type="protein sequence ID" value="MET1757051.1"/>
    <property type="molecule type" value="Genomic_DNA"/>
</dbReference>
<sequence>MQVDWDIAERQRHVIGEAPRIEPVAQDALDPASIDLINEIRAAAGAGPATIVPEYMRTMIRHPRVFRCQMELGTVLFQGAIPARERELAILRVGWLCGAPYEWGQHVSIAKRVGISAEEVERARQGSQAPGWSEHERAILAGVEELLESKVLSDATWDTLAGSWDEQQLIEFPMMVGQYVATAFVQNTLRIRMEDGNEGLSRR</sequence>
<feature type="domain" description="Carboxymuconolactone decarboxylase-like" evidence="1">
    <location>
        <begin position="65"/>
        <end position="143"/>
    </location>
</feature>
<reference evidence="2 3" key="1">
    <citation type="submission" date="2024-07" db="EMBL/GenBank/DDBJ databases">
        <title>Novosphingobium kalidii RD2P27.</title>
        <authorList>
            <person name="Sun J.-Q."/>
        </authorList>
    </citation>
    <scope>NUCLEOTIDE SEQUENCE [LARGE SCALE GENOMIC DNA]</scope>
    <source>
        <strain evidence="2 3">RD2P27</strain>
    </source>
</reference>
<keyword evidence="3" id="KW-1185">Reference proteome</keyword>
<dbReference type="PANTHER" id="PTHR34846:SF5">
    <property type="entry name" value="CARBOXYMUCONOLACTONE DECARBOXYLASE-LIKE DOMAIN-CONTAINING PROTEIN"/>
    <property type="match status" value="1"/>
</dbReference>
<dbReference type="Gene3D" id="1.20.1290.10">
    <property type="entry name" value="AhpD-like"/>
    <property type="match status" value="1"/>
</dbReference>
<protein>
    <submittedName>
        <fullName evidence="2">Carboxymuconolactone decarboxylase family protein</fullName>
    </submittedName>
</protein>
<gene>
    <name evidence="2" type="ORF">ABVV53_16545</name>
</gene>
<organism evidence="2 3">
    <name type="scientific">Novosphingobium kalidii</name>
    <dbReference type="NCBI Taxonomy" id="3230299"/>
    <lineage>
        <taxon>Bacteria</taxon>
        <taxon>Pseudomonadati</taxon>
        <taxon>Pseudomonadota</taxon>
        <taxon>Alphaproteobacteria</taxon>
        <taxon>Sphingomonadales</taxon>
        <taxon>Sphingomonadaceae</taxon>
        <taxon>Novosphingobium</taxon>
    </lineage>
</organism>
<dbReference type="RefSeq" id="WP_353985536.1">
    <property type="nucleotide sequence ID" value="NZ_JBEWLY010000027.1"/>
</dbReference>
<dbReference type="InterPro" id="IPR029032">
    <property type="entry name" value="AhpD-like"/>
</dbReference>
<dbReference type="InterPro" id="IPR003779">
    <property type="entry name" value="CMD-like"/>
</dbReference>
<evidence type="ECO:0000313" key="3">
    <source>
        <dbReference type="Proteomes" id="UP001548713"/>
    </source>
</evidence>
<comment type="caution">
    <text evidence="2">The sequence shown here is derived from an EMBL/GenBank/DDBJ whole genome shotgun (WGS) entry which is preliminary data.</text>
</comment>
<name>A0ABV2D5B3_9SPHN</name>
<dbReference type="SUPFAM" id="SSF69118">
    <property type="entry name" value="AhpD-like"/>
    <property type="match status" value="1"/>
</dbReference>
<accession>A0ABV2D5B3</accession>
<dbReference type="Proteomes" id="UP001548713">
    <property type="component" value="Unassembled WGS sequence"/>
</dbReference>
<dbReference type="Pfam" id="PF02627">
    <property type="entry name" value="CMD"/>
    <property type="match status" value="1"/>
</dbReference>
<proteinExistence type="predicted"/>
<evidence type="ECO:0000259" key="1">
    <source>
        <dbReference type="Pfam" id="PF02627"/>
    </source>
</evidence>
<evidence type="ECO:0000313" key="2">
    <source>
        <dbReference type="EMBL" id="MET1757051.1"/>
    </source>
</evidence>
<dbReference type="PANTHER" id="PTHR34846">
    <property type="entry name" value="4-CARBOXYMUCONOLACTONE DECARBOXYLASE FAMILY PROTEIN (AFU_ORTHOLOGUE AFUA_6G11590)"/>
    <property type="match status" value="1"/>
</dbReference>